<feature type="compositionally biased region" description="Low complexity" evidence="2">
    <location>
        <begin position="38"/>
        <end position="48"/>
    </location>
</feature>
<dbReference type="Proteomes" id="UP001629113">
    <property type="component" value="Unassembled WGS sequence"/>
</dbReference>
<feature type="compositionally biased region" description="Basic residues" evidence="2">
    <location>
        <begin position="69"/>
        <end position="89"/>
    </location>
</feature>
<evidence type="ECO:0000313" key="5">
    <source>
        <dbReference type="Proteomes" id="UP001629113"/>
    </source>
</evidence>
<proteinExistence type="predicted"/>
<dbReference type="SUPFAM" id="SSF47095">
    <property type="entry name" value="HMG-box"/>
    <property type="match status" value="2"/>
</dbReference>
<dbReference type="InterPro" id="IPR036910">
    <property type="entry name" value="HMG_box_dom_sf"/>
</dbReference>
<keyword evidence="1" id="KW-0238">DNA-binding</keyword>
<name>A0ABR4PWR2_9HELO</name>
<dbReference type="PROSITE" id="PS50118">
    <property type="entry name" value="HMG_BOX_2"/>
    <property type="match status" value="1"/>
</dbReference>
<dbReference type="SMART" id="SM00398">
    <property type="entry name" value="HMG"/>
    <property type="match status" value="2"/>
</dbReference>
<keyword evidence="5" id="KW-1185">Reference proteome</keyword>
<evidence type="ECO:0000256" key="2">
    <source>
        <dbReference type="SAM" id="MobiDB-lite"/>
    </source>
</evidence>
<evidence type="ECO:0000259" key="3">
    <source>
        <dbReference type="PROSITE" id="PS50118"/>
    </source>
</evidence>
<protein>
    <submittedName>
        <fullName evidence="4">HMG box protein</fullName>
    </submittedName>
</protein>
<feature type="domain" description="HMG box" evidence="3">
    <location>
        <begin position="255"/>
        <end position="321"/>
    </location>
</feature>
<dbReference type="EMBL" id="JBFCZG010000001">
    <property type="protein sequence ID" value="KAL3427782.1"/>
    <property type="molecule type" value="Genomic_DNA"/>
</dbReference>
<keyword evidence="1" id="KW-0539">Nucleus</keyword>
<dbReference type="InterPro" id="IPR009071">
    <property type="entry name" value="HMG_box_dom"/>
</dbReference>
<reference evidence="4 5" key="1">
    <citation type="submission" date="2024-06" db="EMBL/GenBank/DDBJ databases">
        <title>Complete genome of Phlyctema vagabunda strain 19-DSS-EL-015.</title>
        <authorList>
            <person name="Fiorenzani C."/>
        </authorList>
    </citation>
    <scope>NUCLEOTIDE SEQUENCE [LARGE SCALE GENOMIC DNA]</scope>
    <source>
        <strain evidence="4 5">19-DSS-EL-015</strain>
    </source>
</reference>
<comment type="caution">
    <text evidence="4">The sequence shown here is derived from an EMBL/GenBank/DDBJ whole genome shotgun (WGS) entry which is preliminary data.</text>
</comment>
<feature type="region of interest" description="Disordered" evidence="2">
    <location>
        <begin position="38"/>
        <end position="117"/>
    </location>
</feature>
<organism evidence="4 5">
    <name type="scientific">Phlyctema vagabunda</name>
    <dbReference type="NCBI Taxonomy" id="108571"/>
    <lineage>
        <taxon>Eukaryota</taxon>
        <taxon>Fungi</taxon>
        <taxon>Dikarya</taxon>
        <taxon>Ascomycota</taxon>
        <taxon>Pezizomycotina</taxon>
        <taxon>Leotiomycetes</taxon>
        <taxon>Helotiales</taxon>
        <taxon>Dermateaceae</taxon>
        <taxon>Phlyctema</taxon>
    </lineage>
</organism>
<gene>
    <name evidence="4" type="ORF">PVAG01_01291</name>
</gene>
<sequence>MLSTIGRAAIRRSGAGASHIVPKTTSARSIWYLHRTNSSRSTSNITNRPQFVSIPRRNLATASEGTRKPATKSAKRPAAKKPTAKKAAAKKTATKETSKQPAAKTPKVKRAPVTKVLTEKQKEKAAVQRAALRTKAKLQKLKETALVLSEPKGSTRHTPWTIFMQEQKKFYAANEKITLIETLPALANAYKNLDAAEREKLNHRANETNVAEGAALRKFVELHTPQQIREANSARYQLNKHSKTRIAPLPDLRAPKRPATAYSLFLGDKWKSGDLKGISVLEASKLARKEYVDLSADQRQVYEDRQAQRRQRYIQEHLTVFQQEPAFMRRKPKA</sequence>
<feature type="DNA-binding region" description="HMG box" evidence="1">
    <location>
        <begin position="255"/>
        <end position="321"/>
    </location>
</feature>
<dbReference type="Gene3D" id="1.10.30.10">
    <property type="entry name" value="High mobility group box domain"/>
    <property type="match status" value="2"/>
</dbReference>
<accession>A0ABR4PWR2</accession>
<evidence type="ECO:0000256" key="1">
    <source>
        <dbReference type="PROSITE-ProRule" id="PRU00267"/>
    </source>
</evidence>
<evidence type="ECO:0000313" key="4">
    <source>
        <dbReference type="EMBL" id="KAL3427782.1"/>
    </source>
</evidence>